<evidence type="ECO:0000256" key="3">
    <source>
        <dbReference type="ARBA" id="ARBA00022643"/>
    </source>
</evidence>
<dbReference type="Proteomes" id="UP001527882">
    <property type="component" value="Unassembled WGS sequence"/>
</dbReference>
<comment type="cofactor">
    <cofactor evidence="1">
        <name>FMN</name>
        <dbReference type="ChEBI" id="CHEBI:58210"/>
    </cofactor>
</comment>
<dbReference type="Gene3D" id="2.30.110.10">
    <property type="entry name" value="Electron Transport, Fmn-binding Protein, Chain A"/>
    <property type="match status" value="1"/>
</dbReference>
<evidence type="ECO:0000256" key="4">
    <source>
        <dbReference type="ARBA" id="ARBA00038054"/>
    </source>
</evidence>
<keyword evidence="3" id="KW-0288">FMN</keyword>
<dbReference type="InterPro" id="IPR002563">
    <property type="entry name" value="Flavin_Rdtase-like_dom"/>
</dbReference>
<gene>
    <name evidence="6" type="ORF">O9H85_31900</name>
</gene>
<dbReference type="PANTHER" id="PTHR33798:SF5">
    <property type="entry name" value="FLAVIN REDUCTASE LIKE DOMAIN-CONTAINING PROTEIN"/>
    <property type="match status" value="1"/>
</dbReference>
<comment type="similarity">
    <text evidence="4">Belongs to the flavoredoxin family.</text>
</comment>
<dbReference type="SUPFAM" id="SSF50475">
    <property type="entry name" value="FMN-binding split barrel"/>
    <property type="match status" value="1"/>
</dbReference>
<comment type="caution">
    <text evidence="6">The sequence shown here is derived from an EMBL/GenBank/DDBJ whole genome shotgun (WGS) entry which is preliminary data.</text>
</comment>
<sequence length="207" mass="22926">MKVDPGTLDWKEAYKLLIGSVLPRPIAFVSTVDQYGRCNLAPFSFFTGICANPMMVCFAPMFRGTDGKKKDTLANIETTGQFVINIVGEQIAAQMNDCAMEYPPEVDEFIQTGLSKIPSDCVKPPRVKECDVHLECTLHQIVTLGEHPGSGSLVIGRVVCVHVQDELFENGKINSEKLRPIGRMAGQTYTRAVSDTFELERKKQQGK</sequence>
<feature type="domain" description="Flavin reductase like" evidence="5">
    <location>
        <begin position="19"/>
        <end position="175"/>
    </location>
</feature>
<proteinExistence type="inferred from homology"/>
<dbReference type="SMART" id="SM00903">
    <property type="entry name" value="Flavin_Reduct"/>
    <property type="match status" value="1"/>
</dbReference>
<keyword evidence="7" id="KW-1185">Reference proteome</keyword>
<dbReference type="EMBL" id="JAQAGZ010000028">
    <property type="protein sequence ID" value="MCZ8516883.1"/>
    <property type="molecule type" value="Genomic_DNA"/>
</dbReference>
<protein>
    <submittedName>
        <fullName evidence="6">Flavin reductase family protein</fullName>
    </submittedName>
</protein>
<evidence type="ECO:0000313" key="6">
    <source>
        <dbReference type="EMBL" id="MCZ8516883.1"/>
    </source>
</evidence>
<evidence type="ECO:0000259" key="5">
    <source>
        <dbReference type="SMART" id="SM00903"/>
    </source>
</evidence>
<evidence type="ECO:0000313" key="7">
    <source>
        <dbReference type="Proteomes" id="UP001527882"/>
    </source>
</evidence>
<dbReference type="RefSeq" id="WP_269885416.1">
    <property type="nucleotide sequence ID" value="NZ_JAQAGZ010000028.1"/>
</dbReference>
<organism evidence="6 7">
    <name type="scientific">Paenibacillus gyeongsangnamensis</name>
    <dbReference type="NCBI Taxonomy" id="3388067"/>
    <lineage>
        <taxon>Bacteria</taxon>
        <taxon>Bacillati</taxon>
        <taxon>Bacillota</taxon>
        <taxon>Bacilli</taxon>
        <taxon>Bacillales</taxon>
        <taxon>Paenibacillaceae</taxon>
        <taxon>Paenibacillus</taxon>
    </lineage>
</organism>
<keyword evidence="2" id="KW-0285">Flavoprotein</keyword>
<accession>A0ABT4QJ49</accession>
<name>A0ABT4QJ49_9BACL</name>
<evidence type="ECO:0000256" key="2">
    <source>
        <dbReference type="ARBA" id="ARBA00022630"/>
    </source>
</evidence>
<dbReference type="InterPro" id="IPR012349">
    <property type="entry name" value="Split_barrel_FMN-bd"/>
</dbReference>
<dbReference type="PANTHER" id="PTHR33798">
    <property type="entry name" value="FLAVOPROTEIN OXYGENASE"/>
    <property type="match status" value="1"/>
</dbReference>
<reference evidence="6 7" key="1">
    <citation type="submission" date="2022-12" db="EMBL/GenBank/DDBJ databases">
        <title>Draft genome sequence of Paenibacillus sp. dW9.</title>
        <authorList>
            <person name="Choi E.-W."/>
            <person name="Kim D.-U."/>
        </authorList>
    </citation>
    <scope>NUCLEOTIDE SEQUENCE [LARGE SCALE GENOMIC DNA]</scope>
    <source>
        <strain evidence="7">dW9</strain>
    </source>
</reference>
<dbReference type="Pfam" id="PF01613">
    <property type="entry name" value="Flavin_Reduct"/>
    <property type="match status" value="1"/>
</dbReference>
<evidence type="ECO:0000256" key="1">
    <source>
        <dbReference type="ARBA" id="ARBA00001917"/>
    </source>
</evidence>